<evidence type="ECO:0000313" key="2">
    <source>
        <dbReference type="EMBL" id="KAJ7020845.1"/>
    </source>
</evidence>
<organism evidence="2 3">
    <name type="scientific">Mycena alexandri</name>
    <dbReference type="NCBI Taxonomy" id="1745969"/>
    <lineage>
        <taxon>Eukaryota</taxon>
        <taxon>Fungi</taxon>
        <taxon>Dikarya</taxon>
        <taxon>Basidiomycota</taxon>
        <taxon>Agaricomycotina</taxon>
        <taxon>Agaricomycetes</taxon>
        <taxon>Agaricomycetidae</taxon>
        <taxon>Agaricales</taxon>
        <taxon>Marasmiineae</taxon>
        <taxon>Mycenaceae</taxon>
        <taxon>Mycena</taxon>
    </lineage>
</organism>
<reference evidence="2" key="1">
    <citation type="submission" date="2023-03" db="EMBL/GenBank/DDBJ databases">
        <title>Massive genome expansion in bonnet fungi (Mycena s.s.) driven by repeated elements and novel gene families across ecological guilds.</title>
        <authorList>
            <consortium name="Lawrence Berkeley National Laboratory"/>
            <person name="Harder C.B."/>
            <person name="Miyauchi S."/>
            <person name="Viragh M."/>
            <person name="Kuo A."/>
            <person name="Thoen E."/>
            <person name="Andreopoulos B."/>
            <person name="Lu D."/>
            <person name="Skrede I."/>
            <person name="Drula E."/>
            <person name="Henrissat B."/>
            <person name="Morin E."/>
            <person name="Kohler A."/>
            <person name="Barry K."/>
            <person name="LaButti K."/>
            <person name="Morin E."/>
            <person name="Salamov A."/>
            <person name="Lipzen A."/>
            <person name="Mereny Z."/>
            <person name="Hegedus B."/>
            <person name="Baldrian P."/>
            <person name="Stursova M."/>
            <person name="Weitz H."/>
            <person name="Taylor A."/>
            <person name="Grigoriev I.V."/>
            <person name="Nagy L.G."/>
            <person name="Martin F."/>
            <person name="Kauserud H."/>
        </authorList>
    </citation>
    <scope>NUCLEOTIDE SEQUENCE</scope>
    <source>
        <strain evidence="2">CBHHK200</strain>
    </source>
</reference>
<feature type="region of interest" description="Disordered" evidence="1">
    <location>
        <begin position="221"/>
        <end position="330"/>
    </location>
</feature>
<dbReference type="AlphaFoldDB" id="A0AAD6S6T8"/>
<feature type="compositionally biased region" description="Basic and acidic residues" evidence="1">
    <location>
        <begin position="352"/>
        <end position="374"/>
    </location>
</feature>
<sequence>MYGYVLRYSEPVYGKSALIYGVQSARRRWCEGTLPFMDNEPRSIEVSQAVPRLMAHHLKSRRRGVRLCSDSGAAVKGSPVWAQWELEHSEGRPTYRPMCPEVPQSKLGPKMLALNCEGQTAKKRQDPGVWFRLPRPVSLATAHARAVDGRGLSEWSTGTARVDTAVPKPKERKTGKNGKDGQMLSLTHENNRPNSAHCSSALSQQDQNPVRVPDICELHVEKRNGAEDTAQNSKGKSRKPRRDASVATHDLRIRPAKRHPRPSPRSETSAEPLAPNTQQNRQILFNPAPQNPSTKKRTKRSPLTHERSAQFHCSARPGRRPKNPRSVGVPSCAKSRVVIMEEEVALEVVEPGPRRNGGERRGRVDGDSVHDRRGQIKTSAGANGKKNSVRQAQVRAKTQVKEDEVKAHRLRFIYAPQRPGTRQRPVTQRTLRTRVLHRAPKMEEGGHGTDGLPPLASLPRRRAMYASRIAVHAARDALAEHHEPDVGCGVGR</sequence>
<accession>A0AAD6S6T8</accession>
<evidence type="ECO:0000256" key="1">
    <source>
        <dbReference type="SAM" id="MobiDB-lite"/>
    </source>
</evidence>
<keyword evidence="3" id="KW-1185">Reference proteome</keyword>
<dbReference type="Proteomes" id="UP001218188">
    <property type="component" value="Unassembled WGS sequence"/>
</dbReference>
<evidence type="ECO:0000313" key="3">
    <source>
        <dbReference type="Proteomes" id="UP001218188"/>
    </source>
</evidence>
<feature type="compositionally biased region" description="Polar residues" evidence="1">
    <location>
        <begin position="265"/>
        <end position="283"/>
    </location>
</feature>
<proteinExistence type="predicted"/>
<feature type="compositionally biased region" description="Basic and acidic residues" evidence="1">
    <location>
        <begin position="168"/>
        <end position="179"/>
    </location>
</feature>
<feature type="region of interest" description="Disordered" evidence="1">
    <location>
        <begin position="158"/>
        <end position="209"/>
    </location>
</feature>
<gene>
    <name evidence="2" type="ORF">C8F04DRAFT_1241704</name>
</gene>
<feature type="compositionally biased region" description="Polar residues" evidence="1">
    <location>
        <begin position="184"/>
        <end position="208"/>
    </location>
</feature>
<name>A0AAD6S6T8_9AGAR</name>
<dbReference type="EMBL" id="JARJCM010000249">
    <property type="protein sequence ID" value="KAJ7020845.1"/>
    <property type="molecule type" value="Genomic_DNA"/>
</dbReference>
<feature type="region of interest" description="Disordered" evidence="1">
    <location>
        <begin position="351"/>
        <end position="388"/>
    </location>
</feature>
<feature type="compositionally biased region" description="Polar residues" evidence="1">
    <location>
        <begin position="376"/>
        <end position="388"/>
    </location>
</feature>
<comment type="caution">
    <text evidence="2">The sequence shown here is derived from an EMBL/GenBank/DDBJ whole genome shotgun (WGS) entry which is preliminary data.</text>
</comment>
<protein>
    <submittedName>
        <fullName evidence="2">Uncharacterized protein</fullName>
    </submittedName>
</protein>